<dbReference type="EMBL" id="LSRX01007958">
    <property type="protein sequence ID" value="OLP68473.1"/>
    <property type="molecule type" value="Genomic_DNA"/>
</dbReference>
<feature type="compositionally biased region" description="Basic and acidic residues" evidence="1">
    <location>
        <begin position="14"/>
        <end position="25"/>
    </location>
</feature>
<dbReference type="AlphaFoldDB" id="A0A1Q9BG89"/>
<keyword evidence="3" id="KW-1185">Reference proteome</keyword>
<reference evidence="2 3" key="1">
    <citation type="submission" date="2016-02" db="EMBL/GenBank/DDBJ databases">
        <title>Genome analysis of coral dinoflagellate symbionts highlights evolutionary adaptations to a symbiotic lifestyle.</title>
        <authorList>
            <person name="Aranda M."/>
            <person name="Li Y."/>
            <person name="Liew Y.J."/>
            <person name="Baumgarten S."/>
            <person name="Simakov O."/>
            <person name="Wilson M."/>
            <person name="Piel J."/>
            <person name="Ashoor H."/>
            <person name="Bougouffa S."/>
            <person name="Bajic V.B."/>
            <person name="Ryu T."/>
            <person name="Ravasi T."/>
            <person name="Bayer T."/>
            <person name="Micklem G."/>
            <person name="Kim H."/>
            <person name="Bhak J."/>
            <person name="Lajeunesse T.C."/>
            <person name="Voolstra C.R."/>
        </authorList>
    </citation>
    <scope>NUCLEOTIDE SEQUENCE [LARGE SCALE GENOMIC DNA]</scope>
    <source>
        <strain evidence="2 3">CCMP2467</strain>
    </source>
</reference>
<gene>
    <name evidence="2" type="ORF">AK812_SmicGene48469</name>
</gene>
<proteinExistence type="predicted"/>
<comment type="caution">
    <text evidence="2">The sequence shown here is derived from an EMBL/GenBank/DDBJ whole genome shotgun (WGS) entry which is preliminary data.</text>
</comment>
<evidence type="ECO:0000256" key="1">
    <source>
        <dbReference type="SAM" id="MobiDB-lite"/>
    </source>
</evidence>
<name>A0A1Q9BG89_SYMMI</name>
<protein>
    <submittedName>
        <fullName evidence="2">Uncharacterized protein</fullName>
    </submittedName>
</protein>
<feature type="non-terminal residue" evidence="2">
    <location>
        <position position="1"/>
    </location>
</feature>
<feature type="region of interest" description="Disordered" evidence="1">
    <location>
        <begin position="1"/>
        <end position="25"/>
    </location>
</feature>
<dbReference type="OrthoDB" id="440755at2759"/>
<organism evidence="2 3">
    <name type="scientific">Symbiodinium microadriaticum</name>
    <name type="common">Dinoflagellate</name>
    <name type="synonym">Zooxanthella microadriatica</name>
    <dbReference type="NCBI Taxonomy" id="2951"/>
    <lineage>
        <taxon>Eukaryota</taxon>
        <taxon>Sar</taxon>
        <taxon>Alveolata</taxon>
        <taxon>Dinophyceae</taxon>
        <taxon>Suessiales</taxon>
        <taxon>Symbiodiniaceae</taxon>
        <taxon>Symbiodinium</taxon>
    </lineage>
</organism>
<evidence type="ECO:0000313" key="2">
    <source>
        <dbReference type="EMBL" id="OLP68473.1"/>
    </source>
</evidence>
<sequence>APAPRFRLPWQRPKPTELRKEPKEPWWKALRIGKKSQDGSAQKAGQ</sequence>
<dbReference type="Proteomes" id="UP000186817">
    <property type="component" value="Unassembled WGS sequence"/>
</dbReference>
<feature type="non-terminal residue" evidence="2">
    <location>
        <position position="46"/>
    </location>
</feature>
<accession>A0A1Q9BG89</accession>
<evidence type="ECO:0000313" key="3">
    <source>
        <dbReference type="Proteomes" id="UP000186817"/>
    </source>
</evidence>